<dbReference type="CDD" id="cd19410">
    <property type="entry name" value="HK9-like_sensor"/>
    <property type="match status" value="1"/>
</dbReference>
<dbReference type="eggNOG" id="COG4251">
    <property type="taxonomic scope" value="Bacteria"/>
</dbReference>
<keyword evidence="5 13" id="KW-0418">Kinase</keyword>
<accession>U5QG84</accession>
<evidence type="ECO:0000256" key="2">
    <source>
        <dbReference type="ARBA" id="ARBA00012438"/>
    </source>
</evidence>
<dbReference type="InterPro" id="IPR000014">
    <property type="entry name" value="PAS"/>
</dbReference>
<dbReference type="GO" id="GO:0000155">
    <property type="term" value="F:phosphorelay sensor kinase activity"/>
    <property type="evidence" value="ECO:0007669"/>
    <property type="project" value="InterPro"/>
</dbReference>
<gene>
    <name evidence="13" type="ORF">GKIL_0439</name>
</gene>
<organism evidence="13 14">
    <name type="scientific">Gloeobacter kilaueensis (strain ATCC BAA-2537 / CCAP 1431/1 / ULC 316 / JS1)</name>
    <dbReference type="NCBI Taxonomy" id="1183438"/>
    <lineage>
        <taxon>Bacteria</taxon>
        <taxon>Bacillati</taxon>
        <taxon>Cyanobacteriota</taxon>
        <taxon>Cyanophyceae</taxon>
        <taxon>Gloeobacterales</taxon>
        <taxon>Gloeobacteraceae</taxon>
        <taxon>Gloeobacter</taxon>
    </lineage>
</organism>
<comment type="catalytic activity">
    <reaction evidence="1">
        <text>ATP + protein L-histidine = ADP + protein N-phospho-L-histidine.</text>
        <dbReference type="EC" id="2.7.13.3"/>
    </reaction>
</comment>
<evidence type="ECO:0000256" key="9">
    <source>
        <dbReference type="SAM" id="Phobius"/>
    </source>
</evidence>
<keyword evidence="7 9" id="KW-0472">Membrane</keyword>
<evidence type="ECO:0000259" key="12">
    <source>
        <dbReference type="PROSITE" id="PS50113"/>
    </source>
</evidence>
<dbReference type="KEGG" id="glj:GKIL_0439"/>
<dbReference type="Pfam" id="PF13426">
    <property type="entry name" value="PAS_9"/>
    <property type="match status" value="1"/>
</dbReference>
<dbReference type="PROSITE" id="PS50113">
    <property type="entry name" value="PAC"/>
    <property type="match status" value="1"/>
</dbReference>
<dbReference type="GO" id="GO:0016020">
    <property type="term" value="C:membrane"/>
    <property type="evidence" value="ECO:0007669"/>
    <property type="project" value="UniProtKB-SubCell"/>
</dbReference>
<evidence type="ECO:0000256" key="7">
    <source>
        <dbReference type="ARBA" id="ARBA00023136"/>
    </source>
</evidence>
<dbReference type="Pfam" id="PF02518">
    <property type="entry name" value="HATPase_c"/>
    <property type="match status" value="1"/>
</dbReference>
<dbReference type="Gene3D" id="3.30.450.20">
    <property type="entry name" value="PAS domain"/>
    <property type="match status" value="1"/>
</dbReference>
<dbReference type="SMART" id="SM00091">
    <property type="entry name" value="PAS"/>
    <property type="match status" value="1"/>
</dbReference>
<evidence type="ECO:0000256" key="8">
    <source>
        <dbReference type="SAM" id="Coils"/>
    </source>
</evidence>
<dbReference type="GO" id="GO:0030295">
    <property type="term" value="F:protein kinase activator activity"/>
    <property type="evidence" value="ECO:0007669"/>
    <property type="project" value="TreeGrafter"/>
</dbReference>
<feature type="domain" description="Histidine kinase" evidence="10">
    <location>
        <begin position="385"/>
        <end position="601"/>
    </location>
</feature>
<dbReference type="InterPro" id="IPR036097">
    <property type="entry name" value="HisK_dim/P_sf"/>
</dbReference>
<dbReference type="Pfam" id="PF05227">
    <property type="entry name" value="CHASE3"/>
    <property type="match status" value="1"/>
</dbReference>
<dbReference type="OrthoDB" id="9808408at2"/>
<dbReference type="InterPro" id="IPR007891">
    <property type="entry name" value="CHASE3"/>
</dbReference>
<dbReference type="PANTHER" id="PTHR42878">
    <property type="entry name" value="TWO-COMPONENT HISTIDINE KINASE"/>
    <property type="match status" value="1"/>
</dbReference>
<dbReference type="STRING" id="1183438.GKIL_0439"/>
<dbReference type="CDD" id="cd00130">
    <property type="entry name" value="PAS"/>
    <property type="match status" value="1"/>
</dbReference>
<evidence type="ECO:0000256" key="5">
    <source>
        <dbReference type="ARBA" id="ARBA00022777"/>
    </source>
</evidence>
<dbReference type="Gene3D" id="3.30.565.10">
    <property type="entry name" value="Histidine kinase-like ATPase, C-terminal domain"/>
    <property type="match status" value="1"/>
</dbReference>
<dbReference type="NCBIfam" id="TIGR00229">
    <property type="entry name" value="sensory_box"/>
    <property type="match status" value="1"/>
</dbReference>
<keyword evidence="6" id="KW-0902">Two-component regulatory system</keyword>
<feature type="domain" description="PAS" evidence="11">
    <location>
        <begin position="231"/>
        <end position="273"/>
    </location>
</feature>
<dbReference type="PROSITE" id="PS50109">
    <property type="entry name" value="HIS_KIN"/>
    <property type="match status" value="1"/>
</dbReference>
<dbReference type="Proteomes" id="UP000017396">
    <property type="component" value="Chromosome"/>
</dbReference>
<proteinExistence type="predicted"/>
<dbReference type="EC" id="2.7.13.3" evidence="2"/>
<evidence type="ECO:0000313" key="14">
    <source>
        <dbReference type="Proteomes" id="UP000017396"/>
    </source>
</evidence>
<dbReference type="HOGENOM" id="CLU_000445_114_71_3"/>
<dbReference type="PRINTS" id="PR00344">
    <property type="entry name" value="BCTRLSENSOR"/>
</dbReference>
<evidence type="ECO:0000259" key="10">
    <source>
        <dbReference type="PROSITE" id="PS50109"/>
    </source>
</evidence>
<name>U5QG84_GLOK1</name>
<reference evidence="13 14" key="1">
    <citation type="journal article" date="2013" name="PLoS ONE">
        <title>Cultivation and Complete Genome Sequencing of Gloeobacter kilaueensis sp. nov., from a Lava Cave in Kilauea Caldera, Hawai'i.</title>
        <authorList>
            <person name="Saw J.H."/>
            <person name="Schatz M."/>
            <person name="Brown M.V."/>
            <person name="Kunkel D.D."/>
            <person name="Foster J.S."/>
            <person name="Shick H."/>
            <person name="Christensen S."/>
            <person name="Hou S."/>
            <person name="Wan X."/>
            <person name="Donachie S.P."/>
        </authorList>
    </citation>
    <scope>NUCLEOTIDE SEQUENCE [LARGE SCALE GENOMIC DNA]</scope>
    <source>
        <strain evidence="14">JS</strain>
    </source>
</reference>
<dbReference type="PATRIC" id="fig|1183438.3.peg.439"/>
<keyword evidence="14" id="KW-1185">Reference proteome</keyword>
<dbReference type="Pfam" id="PF00512">
    <property type="entry name" value="HisKA"/>
    <property type="match status" value="1"/>
</dbReference>
<dbReference type="InterPro" id="IPR003594">
    <property type="entry name" value="HATPase_dom"/>
</dbReference>
<evidence type="ECO:0000313" key="13">
    <source>
        <dbReference type="EMBL" id="AGY56685.1"/>
    </source>
</evidence>
<dbReference type="AlphaFoldDB" id="U5QG84"/>
<dbReference type="InterPro" id="IPR000700">
    <property type="entry name" value="PAS-assoc_C"/>
</dbReference>
<feature type="coiled-coil region" evidence="8">
    <location>
        <begin position="347"/>
        <end position="382"/>
    </location>
</feature>
<dbReference type="SMART" id="SM00387">
    <property type="entry name" value="HATPase_c"/>
    <property type="match status" value="1"/>
</dbReference>
<dbReference type="SMART" id="SM00388">
    <property type="entry name" value="HisKA"/>
    <property type="match status" value="1"/>
</dbReference>
<keyword evidence="3" id="KW-0597">Phosphoprotein</keyword>
<evidence type="ECO:0000256" key="1">
    <source>
        <dbReference type="ARBA" id="ARBA00000085"/>
    </source>
</evidence>
<dbReference type="InterPro" id="IPR050351">
    <property type="entry name" value="BphY/WalK/GraS-like"/>
</dbReference>
<dbReference type="SUPFAM" id="SSF55785">
    <property type="entry name" value="PYP-like sensor domain (PAS domain)"/>
    <property type="match status" value="1"/>
</dbReference>
<evidence type="ECO:0000256" key="6">
    <source>
        <dbReference type="ARBA" id="ARBA00023012"/>
    </source>
</evidence>
<dbReference type="PROSITE" id="PS50112">
    <property type="entry name" value="PAS"/>
    <property type="match status" value="1"/>
</dbReference>
<dbReference type="InterPro" id="IPR035965">
    <property type="entry name" value="PAS-like_dom_sf"/>
</dbReference>
<dbReference type="InterPro" id="IPR005467">
    <property type="entry name" value="His_kinase_dom"/>
</dbReference>
<dbReference type="PANTHER" id="PTHR42878:SF15">
    <property type="entry name" value="BACTERIOPHYTOCHROME"/>
    <property type="match status" value="1"/>
</dbReference>
<dbReference type="SUPFAM" id="SSF55874">
    <property type="entry name" value="ATPase domain of HSP90 chaperone/DNA topoisomerase II/histidine kinase"/>
    <property type="match status" value="1"/>
</dbReference>
<dbReference type="EMBL" id="CP003587">
    <property type="protein sequence ID" value="AGY56685.1"/>
    <property type="molecule type" value="Genomic_DNA"/>
</dbReference>
<dbReference type="GO" id="GO:0000156">
    <property type="term" value="F:phosphorelay response regulator activity"/>
    <property type="evidence" value="ECO:0007669"/>
    <property type="project" value="TreeGrafter"/>
</dbReference>
<dbReference type="GO" id="GO:0007234">
    <property type="term" value="P:osmosensory signaling via phosphorelay pathway"/>
    <property type="evidence" value="ECO:0007669"/>
    <property type="project" value="TreeGrafter"/>
</dbReference>
<feature type="transmembrane region" description="Helical" evidence="9">
    <location>
        <begin position="185"/>
        <end position="207"/>
    </location>
</feature>
<feature type="domain" description="PAC" evidence="12">
    <location>
        <begin position="306"/>
        <end position="356"/>
    </location>
</feature>
<dbReference type="SUPFAM" id="SSF47384">
    <property type="entry name" value="Homodimeric domain of signal transducing histidine kinase"/>
    <property type="match status" value="1"/>
</dbReference>
<dbReference type="Gene3D" id="1.10.287.130">
    <property type="match status" value="1"/>
</dbReference>
<evidence type="ECO:0000259" key="11">
    <source>
        <dbReference type="PROSITE" id="PS50112"/>
    </source>
</evidence>
<dbReference type="InterPro" id="IPR004358">
    <property type="entry name" value="Sig_transdc_His_kin-like_C"/>
</dbReference>
<dbReference type="FunFam" id="1.10.287.130:FF:000070">
    <property type="entry name" value="Histidine kinase sensor protein"/>
    <property type="match status" value="1"/>
</dbReference>
<keyword evidence="8" id="KW-0175">Coiled coil</keyword>
<sequence length="601" mass="67572">MQRFLLDERSFRRSLLWSVLLPLLLVAVLAGVLLWQVGALLEANRWVEHTSNVIGALNRTERLLVDGETGLRGYLLTGERRFLEPHERSRTTLGGQFSTLASLVVDNREQSERVNRLRTRAESWQLYARGRLTASGAQRANLQANLEGKRRMDELRTLIQQMLSVEENLRAIRTSTAQSTASGTILLALVALGTAGVILVVFVRARLVQLDDEYRKLLKQTRSQTEELAKREERFRRVVESNIVGILFADLEGQIHEANDAFLQTVGYSREELARGQLRWDRITPGEYTPADARAVAQLRQSGRCEVFEKAYVRKDGAQVQVLVGAALLPDSDSDEAVSFVVDVSERVRAEVQLRQLAETLEEKVEARTDQLQQANRELEQYAFVVAHDLRAPLRSIQGFVEAIVEDCGRTLNGECREYLERIDFSGRRMEQLIDDLLAYSRLGSTEIETRAISLEAAVSRALEELSADIQRSSAVIRVERPLPAVQADRVILVQVLTNLLSNAIKFVAPSVTPRVRVYARQNTSQARVRLWVEDNGIGIAPDRQERIWGVFERLHGFETYPGTGIGLAIVQRGCERMGGRAGVESQKDSGSRFFIDLAEG</sequence>
<evidence type="ECO:0000256" key="4">
    <source>
        <dbReference type="ARBA" id="ARBA00022679"/>
    </source>
</evidence>
<dbReference type="InterPro" id="IPR003661">
    <property type="entry name" value="HisK_dim/P_dom"/>
</dbReference>
<protein>
    <recommendedName>
        <fullName evidence="2">histidine kinase</fullName>
        <ecNumber evidence="2">2.7.13.3</ecNumber>
    </recommendedName>
</protein>
<keyword evidence="4" id="KW-0808">Transferase</keyword>
<keyword evidence="9" id="KW-1133">Transmembrane helix</keyword>
<evidence type="ECO:0000256" key="3">
    <source>
        <dbReference type="ARBA" id="ARBA00022553"/>
    </source>
</evidence>
<dbReference type="InterPro" id="IPR036890">
    <property type="entry name" value="HATPase_C_sf"/>
</dbReference>
<dbReference type="RefSeq" id="WP_023171708.1">
    <property type="nucleotide sequence ID" value="NC_022600.1"/>
</dbReference>
<keyword evidence="9" id="KW-0812">Transmembrane</keyword>
<dbReference type="CDD" id="cd00082">
    <property type="entry name" value="HisKA"/>
    <property type="match status" value="1"/>
</dbReference>